<evidence type="ECO:0000256" key="4">
    <source>
        <dbReference type="ARBA" id="ARBA00025765"/>
    </source>
</evidence>
<dbReference type="Pfam" id="PF01191">
    <property type="entry name" value="RNA_pol_Rpb5_C"/>
    <property type="match status" value="1"/>
</dbReference>
<evidence type="ECO:0000259" key="6">
    <source>
        <dbReference type="Pfam" id="PF03871"/>
    </source>
</evidence>
<dbReference type="Pfam" id="PF03871">
    <property type="entry name" value="RNA_pol_Rpb5_N"/>
    <property type="match status" value="1"/>
</dbReference>
<dbReference type="PANTHER" id="PTHR10535:SF0">
    <property type="entry name" value="DNA-DIRECTED RNA POLYMERASES I, II, AND III SUBUNIT RPABC1"/>
    <property type="match status" value="1"/>
</dbReference>
<dbReference type="AlphaFoldDB" id="A0A023B374"/>
<dbReference type="Gene3D" id="3.90.940.20">
    <property type="entry name" value="RPB5-like RNA polymerase subunit"/>
    <property type="match status" value="1"/>
</dbReference>
<dbReference type="InterPro" id="IPR014381">
    <property type="entry name" value="Arch_Rpo5/euc_Rpb5"/>
</dbReference>
<reference evidence="7" key="1">
    <citation type="submission" date="2013-12" db="EMBL/GenBank/DDBJ databases">
        <authorList>
            <person name="Omoto C.K."/>
            <person name="Sibley D."/>
            <person name="Venepally P."/>
            <person name="Hadjithomas M."/>
            <person name="Karamycheva S."/>
            <person name="Brunk B."/>
            <person name="Roos D."/>
            <person name="Caler E."/>
            <person name="Lorenzi H."/>
        </authorList>
    </citation>
    <scope>NUCLEOTIDE SEQUENCE</scope>
</reference>
<dbReference type="HAMAP" id="MF_00025">
    <property type="entry name" value="RNApol_Rpo5_RPB5"/>
    <property type="match status" value="1"/>
</dbReference>
<dbReference type="Gene3D" id="3.40.1340.10">
    <property type="entry name" value="RNA polymerase, Rpb5, N-terminal domain"/>
    <property type="match status" value="1"/>
</dbReference>
<evidence type="ECO:0000313" key="8">
    <source>
        <dbReference type="Proteomes" id="UP000019763"/>
    </source>
</evidence>
<dbReference type="OMA" id="VRDRGYF"/>
<dbReference type="VEuPathDB" id="CryptoDB:GNI_113430"/>
<evidence type="ECO:0000313" key="7">
    <source>
        <dbReference type="EMBL" id="EZG55401.1"/>
    </source>
</evidence>
<dbReference type="PIRSF" id="PIRSF000747">
    <property type="entry name" value="RPB5"/>
    <property type="match status" value="1"/>
</dbReference>
<comment type="subcellular location">
    <subcellularLocation>
        <location evidence="1">Nucleus</location>
    </subcellularLocation>
</comment>
<comment type="caution">
    <text evidence="7">The sequence shown here is derived from an EMBL/GenBank/DDBJ whole genome shotgun (WGS) entry which is preliminary data.</text>
</comment>
<gene>
    <name evidence="7" type="ORF">GNI_113430</name>
</gene>
<feature type="domain" description="RNA polymerase subunit H/Rpb5 C-terminal" evidence="5">
    <location>
        <begin position="133"/>
        <end position="205"/>
    </location>
</feature>
<dbReference type="SUPFAM" id="SSF53036">
    <property type="entry name" value="Eukaryotic RPB5 N-terminal domain"/>
    <property type="match status" value="1"/>
</dbReference>
<dbReference type="GO" id="GO:0005665">
    <property type="term" value="C:RNA polymerase II, core complex"/>
    <property type="evidence" value="ECO:0007669"/>
    <property type="project" value="TreeGrafter"/>
</dbReference>
<dbReference type="EMBL" id="AFNH02000848">
    <property type="protein sequence ID" value="EZG55401.1"/>
    <property type="molecule type" value="Genomic_DNA"/>
</dbReference>
<keyword evidence="8" id="KW-1185">Reference proteome</keyword>
<dbReference type="InterPro" id="IPR005571">
    <property type="entry name" value="RNA_pol_Rpb5_N"/>
</dbReference>
<dbReference type="eggNOG" id="KOG3218">
    <property type="taxonomic scope" value="Eukaryota"/>
</dbReference>
<protein>
    <submittedName>
        <fullName evidence="7">DNA-directed RNA polymerase II</fullName>
    </submittedName>
</protein>
<dbReference type="GO" id="GO:0003899">
    <property type="term" value="F:DNA-directed RNA polymerase activity"/>
    <property type="evidence" value="ECO:0007669"/>
    <property type="project" value="InterPro"/>
</dbReference>
<name>A0A023B374_GRENI</name>
<dbReference type="GO" id="GO:0042797">
    <property type="term" value="P:tRNA transcription by RNA polymerase III"/>
    <property type="evidence" value="ECO:0007669"/>
    <property type="project" value="TreeGrafter"/>
</dbReference>
<keyword evidence="7" id="KW-0240">DNA-directed RNA polymerase</keyword>
<organism evidence="7 8">
    <name type="scientific">Gregarina niphandrodes</name>
    <name type="common">Septate eugregarine</name>
    <dbReference type="NCBI Taxonomy" id="110365"/>
    <lineage>
        <taxon>Eukaryota</taxon>
        <taxon>Sar</taxon>
        <taxon>Alveolata</taxon>
        <taxon>Apicomplexa</taxon>
        <taxon>Conoidasida</taxon>
        <taxon>Gregarinasina</taxon>
        <taxon>Eugregarinorida</taxon>
        <taxon>Gregarinidae</taxon>
        <taxon>Gregarina</taxon>
    </lineage>
</organism>
<dbReference type="RefSeq" id="XP_011131575.1">
    <property type="nucleotide sequence ID" value="XM_011133273.1"/>
</dbReference>
<proteinExistence type="inferred from homology"/>
<keyword evidence="2" id="KW-0804">Transcription</keyword>
<accession>A0A023B374</accession>
<dbReference type="OrthoDB" id="248779at2759"/>
<keyword evidence="3" id="KW-0539">Nucleus</keyword>
<dbReference type="FunFam" id="3.90.940.20:FF:000001">
    <property type="entry name" value="DNA-directed RNA polymerases I, II, and III subunit RPABC1"/>
    <property type="match status" value="1"/>
</dbReference>
<dbReference type="GO" id="GO:0005736">
    <property type="term" value="C:RNA polymerase I complex"/>
    <property type="evidence" value="ECO:0007669"/>
    <property type="project" value="TreeGrafter"/>
</dbReference>
<feature type="domain" description="RNA polymerase Rpb5 N-terminal" evidence="6">
    <location>
        <begin position="5"/>
        <end position="90"/>
    </location>
</feature>
<evidence type="ECO:0000256" key="1">
    <source>
        <dbReference type="ARBA" id="ARBA00004123"/>
    </source>
</evidence>
<sequence length="206" mass="24198">MSDDYVRRFWRCRKTCCEMLEDRGYIVSQHEKNEAFPDFMRRFDEANRQRGQMLLLGSLRTDENQKILVYFSDEPKKTGVRPIKELSDKMEERGISSAILVALNSMTAFARNAIAELAPQRHIEYFMEAELLVNITRHELVPRHIPLSDEEKEELLAQYKIRDIMLPRILPTDPVARYFGLRRGQVVKIIRPSESAGRFVTYRLCT</sequence>
<dbReference type="GO" id="GO:0006366">
    <property type="term" value="P:transcription by RNA polymerase II"/>
    <property type="evidence" value="ECO:0007669"/>
    <property type="project" value="TreeGrafter"/>
</dbReference>
<dbReference type="Proteomes" id="UP000019763">
    <property type="component" value="Unassembled WGS sequence"/>
</dbReference>
<dbReference type="GO" id="GO:0005666">
    <property type="term" value="C:RNA polymerase III complex"/>
    <property type="evidence" value="ECO:0007669"/>
    <property type="project" value="TreeGrafter"/>
</dbReference>
<dbReference type="InterPro" id="IPR035913">
    <property type="entry name" value="RPB5-like_sf"/>
</dbReference>
<evidence type="ECO:0000256" key="2">
    <source>
        <dbReference type="ARBA" id="ARBA00023163"/>
    </source>
</evidence>
<dbReference type="InterPro" id="IPR036710">
    <property type="entry name" value="RNA_pol_Rpb5_N_sf"/>
</dbReference>
<dbReference type="PANTHER" id="PTHR10535">
    <property type="entry name" value="DNA-DIRECTED RNA POLYMERASES I, II, AND III SUBUNIT RPABC1"/>
    <property type="match status" value="1"/>
</dbReference>
<dbReference type="GO" id="GO:0006362">
    <property type="term" value="P:transcription elongation by RNA polymerase I"/>
    <property type="evidence" value="ECO:0007669"/>
    <property type="project" value="TreeGrafter"/>
</dbReference>
<dbReference type="InterPro" id="IPR000783">
    <property type="entry name" value="RNA_pol_subH/Rpb5_C"/>
</dbReference>
<comment type="similarity">
    <text evidence="4">Belongs to the archaeal Rpo5/eukaryotic RPB5 RNA polymerase subunit family.</text>
</comment>
<evidence type="ECO:0000259" key="5">
    <source>
        <dbReference type="Pfam" id="PF01191"/>
    </source>
</evidence>
<dbReference type="GeneID" id="22913995"/>
<dbReference type="GO" id="GO:0003677">
    <property type="term" value="F:DNA binding"/>
    <property type="evidence" value="ECO:0007669"/>
    <property type="project" value="InterPro"/>
</dbReference>
<evidence type="ECO:0000256" key="3">
    <source>
        <dbReference type="ARBA" id="ARBA00023242"/>
    </source>
</evidence>
<dbReference type="SUPFAM" id="SSF55287">
    <property type="entry name" value="RPB5-like RNA polymerase subunit"/>
    <property type="match status" value="1"/>
</dbReference>